<keyword evidence="8 9" id="KW-0472">Membrane</keyword>
<dbReference type="GO" id="GO:0043952">
    <property type="term" value="P:protein transport by the Sec complex"/>
    <property type="evidence" value="ECO:0007669"/>
    <property type="project" value="UniProtKB-UniRule"/>
</dbReference>
<dbReference type="PANTHER" id="PTHR30081">
    <property type="entry name" value="PROTEIN-EXPORT MEMBRANE PROTEIN SEC"/>
    <property type="match status" value="1"/>
</dbReference>
<feature type="transmembrane region" description="Helical" evidence="9">
    <location>
        <begin position="269"/>
        <end position="292"/>
    </location>
</feature>
<keyword evidence="6 9" id="KW-1133">Transmembrane helix</keyword>
<feature type="transmembrane region" description="Helical" evidence="9">
    <location>
        <begin position="138"/>
        <end position="159"/>
    </location>
</feature>
<evidence type="ECO:0000259" key="10">
    <source>
        <dbReference type="Pfam" id="PF02355"/>
    </source>
</evidence>
<evidence type="ECO:0000256" key="2">
    <source>
        <dbReference type="ARBA" id="ARBA00022448"/>
    </source>
</evidence>
<dbReference type="InterPro" id="IPR048634">
    <property type="entry name" value="SecD_SecF_C"/>
</dbReference>
<comment type="subcellular location">
    <subcellularLocation>
        <location evidence="1 9">Cell membrane</location>
        <topology evidence="1 9">Multi-pass membrane protein</topology>
    </subcellularLocation>
</comment>
<dbReference type="InterPro" id="IPR022645">
    <property type="entry name" value="SecD/SecF_bac"/>
</dbReference>
<dbReference type="GO" id="GO:0005886">
    <property type="term" value="C:plasma membrane"/>
    <property type="evidence" value="ECO:0007669"/>
    <property type="project" value="UniProtKB-SubCell"/>
</dbReference>
<dbReference type="Pfam" id="PF02355">
    <property type="entry name" value="SecD_SecF_C"/>
    <property type="match status" value="1"/>
</dbReference>
<dbReference type="OrthoDB" id="9774769at2"/>
<dbReference type="InterPro" id="IPR055344">
    <property type="entry name" value="SecD_SecF_C_bact"/>
</dbReference>
<dbReference type="Gene3D" id="1.20.1640.10">
    <property type="entry name" value="Multidrug efflux transporter AcrB transmembrane domain"/>
    <property type="match status" value="1"/>
</dbReference>
<dbReference type="AlphaFoldDB" id="A0A2A2SGI3"/>
<dbReference type="NCBIfam" id="TIGR00916">
    <property type="entry name" value="2A0604s01"/>
    <property type="match status" value="1"/>
</dbReference>
<keyword evidence="2 9" id="KW-0813">Transport</keyword>
<dbReference type="GO" id="GO:0015450">
    <property type="term" value="F:protein-transporting ATPase activity"/>
    <property type="evidence" value="ECO:0007669"/>
    <property type="project" value="InterPro"/>
</dbReference>
<feature type="transmembrane region" description="Helical" evidence="9">
    <location>
        <begin position="166"/>
        <end position="186"/>
    </location>
</feature>
<dbReference type="GO" id="GO:0065002">
    <property type="term" value="P:intracellular protein transmembrane transport"/>
    <property type="evidence" value="ECO:0007669"/>
    <property type="project" value="UniProtKB-UniRule"/>
</dbReference>
<dbReference type="SUPFAM" id="SSF82866">
    <property type="entry name" value="Multidrug efflux transporter AcrB transmembrane domain"/>
    <property type="match status" value="1"/>
</dbReference>
<feature type="transmembrane region" description="Helical" evidence="9">
    <location>
        <begin position="21"/>
        <end position="39"/>
    </location>
</feature>
<dbReference type="Pfam" id="PF07549">
    <property type="entry name" value="Sec_GG"/>
    <property type="match status" value="1"/>
</dbReference>
<dbReference type="EMBL" id="NSLI01000003">
    <property type="protein sequence ID" value="PAX08404.1"/>
    <property type="molecule type" value="Genomic_DNA"/>
</dbReference>
<name>A0A2A2SGI3_9SPHN</name>
<dbReference type="PRINTS" id="PR01755">
    <property type="entry name" value="SECFTRNLCASE"/>
</dbReference>
<evidence type="ECO:0000256" key="1">
    <source>
        <dbReference type="ARBA" id="ARBA00004651"/>
    </source>
</evidence>
<sequence>MRPLLKLVPDNTNIDFMRARWFAVLLSILMVGASIALIATRGLNLGVDFVGGQQIQATFTQAPSLERLRGSIGGLNLGEPTIQQFGRPNEIAVRMPRPPAGVEDAEATRRIQAAMRAVDPQVRFDNVEAVSGNVSEELAWDGALALLLAMLGIVAYIWFRFEWQFSVGALVSLLHDMIIVVGFYALTQIEVGLNFIAALLTLIGYSLNDTVVVYDRIRENLRRYRKMGIEELLNLSVNETLSRTIATNGSVLLAVLALVLIGPETIYPLTIGILVGVVVGTYSSIYVARFLLVPLGVGPDSFLPRAAPTGAERVAPRT</sequence>
<evidence type="ECO:0000256" key="8">
    <source>
        <dbReference type="ARBA" id="ARBA00023136"/>
    </source>
</evidence>
<dbReference type="PANTHER" id="PTHR30081:SF8">
    <property type="entry name" value="PROTEIN TRANSLOCASE SUBUNIT SECF"/>
    <property type="match status" value="1"/>
</dbReference>
<proteinExistence type="inferred from homology"/>
<feature type="transmembrane region" description="Helical" evidence="9">
    <location>
        <begin position="245"/>
        <end position="263"/>
    </location>
</feature>
<feature type="transmembrane region" description="Helical" evidence="9">
    <location>
        <begin position="192"/>
        <end position="217"/>
    </location>
</feature>
<dbReference type="GO" id="GO:0006605">
    <property type="term" value="P:protein targeting"/>
    <property type="evidence" value="ECO:0007669"/>
    <property type="project" value="UniProtKB-UniRule"/>
</dbReference>
<evidence type="ECO:0000256" key="7">
    <source>
        <dbReference type="ARBA" id="ARBA00023010"/>
    </source>
</evidence>
<evidence type="ECO:0000256" key="9">
    <source>
        <dbReference type="HAMAP-Rule" id="MF_01464"/>
    </source>
</evidence>
<evidence type="ECO:0000256" key="4">
    <source>
        <dbReference type="ARBA" id="ARBA00022692"/>
    </source>
</evidence>
<evidence type="ECO:0000313" key="12">
    <source>
        <dbReference type="Proteomes" id="UP000218151"/>
    </source>
</evidence>
<dbReference type="InterPro" id="IPR005665">
    <property type="entry name" value="SecF_bac"/>
</dbReference>
<feature type="domain" description="Protein export membrane protein SecD/SecF C-terminal" evidence="10">
    <location>
        <begin position="112"/>
        <end position="293"/>
    </location>
</feature>
<evidence type="ECO:0000256" key="6">
    <source>
        <dbReference type="ARBA" id="ARBA00022989"/>
    </source>
</evidence>
<dbReference type="Proteomes" id="UP000218151">
    <property type="component" value="Unassembled WGS sequence"/>
</dbReference>
<dbReference type="InterPro" id="IPR022646">
    <property type="entry name" value="SecD/SecF_CS"/>
</dbReference>
<organism evidence="11 12">
    <name type="scientific">Sphingomonas lenta</name>
    <dbReference type="NCBI Taxonomy" id="1141887"/>
    <lineage>
        <taxon>Bacteria</taxon>
        <taxon>Pseudomonadati</taxon>
        <taxon>Pseudomonadota</taxon>
        <taxon>Alphaproteobacteria</taxon>
        <taxon>Sphingomonadales</taxon>
        <taxon>Sphingomonadaceae</taxon>
        <taxon>Sphingomonas</taxon>
    </lineage>
</organism>
<evidence type="ECO:0000256" key="5">
    <source>
        <dbReference type="ARBA" id="ARBA00022927"/>
    </source>
</evidence>
<comment type="similarity">
    <text evidence="9">Belongs to the SecD/SecF family. SecF subfamily.</text>
</comment>
<dbReference type="NCBIfam" id="TIGR00966">
    <property type="entry name" value="transloc_SecF"/>
    <property type="match status" value="1"/>
</dbReference>
<keyword evidence="5 9" id="KW-0653">Protein transport</keyword>
<comment type="function">
    <text evidence="9">Part of the Sec protein translocase complex. Interacts with the SecYEG preprotein conducting channel. SecDF uses the proton motive force (PMF) to complete protein translocation after the ATP-dependent function of SecA.</text>
</comment>
<evidence type="ECO:0000256" key="3">
    <source>
        <dbReference type="ARBA" id="ARBA00022475"/>
    </source>
</evidence>
<accession>A0A2A2SGI3</accession>
<dbReference type="HAMAP" id="MF_01464_B">
    <property type="entry name" value="SecF_B"/>
    <property type="match status" value="1"/>
</dbReference>
<keyword evidence="12" id="KW-1185">Reference proteome</keyword>
<gene>
    <name evidence="9 11" type="primary">secF</name>
    <name evidence="11" type="ORF">CKY28_11895</name>
</gene>
<keyword evidence="7 9" id="KW-0811">Translocation</keyword>
<dbReference type="InterPro" id="IPR022813">
    <property type="entry name" value="SecD/SecF_arch_bac"/>
</dbReference>
<comment type="subunit">
    <text evidence="9">Forms a complex with SecD. Part of the essential Sec protein translocation apparatus which comprises SecA, SecYEG and auxiliary proteins SecDF-YajC and YidC.</text>
</comment>
<keyword evidence="4 9" id="KW-0812">Transmembrane</keyword>
<keyword evidence="3 9" id="KW-1003">Cell membrane</keyword>
<comment type="caution">
    <text evidence="11">The sequence shown here is derived from an EMBL/GenBank/DDBJ whole genome shotgun (WGS) entry which is preliminary data.</text>
</comment>
<protein>
    <recommendedName>
        <fullName evidence="9">Protein-export membrane protein SecF</fullName>
    </recommendedName>
</protein>
<evidence type="ECO:0000313" key="11">
    <source>
        <dbReference type="EMBL" id="PAX08404.1"/>
    </source>
</evidence>
<reference evidence="12" key="1">
    <citation type="submission" date="2017-09" db="EMBL/GenBank/DDBJ databases">
        <authorList>
            <person name="Feng G."/>
            <person name="Zhu H."/>
        </authorList>
    </citation>
    <scope>NUCLEOTIDE SEQUENCE [LARGE SCALE GENOMIC DNA]</scope>
    <source>
        <strain evidence="12">1PNM-20</strain>
    </source>
</reference>